<sequence length="84" mass="9183">MVLKILYFASLRETLGQGSEQLDLPPGVTDVASLRCFLAARGDQWQALATVRNLRCAVNQEMVRFDSPIRAGDEVAFFPPVTGG</sequence>
<dbReference type="PANTHER" id="PTHR33359:SF1">
    <property type="entry name" value="MOLYBDOPTERIN SYNTHASE SULFUR CARRIER SUBUNIT"/>
    <property type="match status" value="1"/>
</dbReference>
<dbReference type="GO" id="GO:0000166">
    <property type="term" value="F:nucleotide binding"/>
    <property type="evidence" value="ECO:0007669"/>
    <property type="project" value="UniProtKB-KW"/>
</dbReference>
<dbReference type="GO" id="GO:1990133">
    <property type="term" value="C:molybdopterin adenylyltransferase complex"/>
    <property type="evidence" value="ECO:0007669"/>
    <property type="project" value="TreeGrafter"/>
</dbReference>
<evidence type="ECO:0000256" key="1">
    <source>
        <dbReference type="ARBA" id="ARBA00022741"/>
    </source>
</evidence>
<comment type="similarity">
    <text evidence="2">Belongs to the MoaD family.</text>
</comment>
<dbReference type="PANTHER" id="PTHR33359">
    <property type="entry name" value="MOLYBDOPTERIN SYNTHASE SULFUR CARRIER SUBUNIT"/>
    <property type="match status" value="1"/>
</dbReference>
<dbReference type="Proteomes" id="UP000020077">
    <property type="component" value="Unassembled WGS sequence"/>
</dbReference>
<dbReference type="GO" id="GO:0006777">
    <property type="term" value="P:Mo-molybdopterin cofactor biosynthetic process"/>
    <property type="evidence" value="ECO:0007669"/>
    <property type="project" value="InterPro"/>
</dbReference>
<dbReference type="EMBL" id="JDVG02000058">
    <property type="protein sequence ID" value="KFB74336.1"/>
    <property type="molecule type" value="Genomic_DNA"/>
</dbReference>
<dbReference type="Gene3D" id="3.10.20.30">
    <property type="match status" value="1"/>
</dbReference>
<gene>
    <name evidence="4" type="primary">moaD_1</name>
    <name evidence="4" type="ORF">AW09_000378</name>
</gene>
<dbReference type="SUPFAM" id="SSF54285">
    <property type="entry name" value="MoaD/ThiS"/>
    <property type="match status" value="1"/>
</dbReference>
<dbReference type="CDD" id="cd00754">
    <property type="entry name" value="Ubl_MoaD"/>
    <property type="match status" value="1"/>
</dbReference>
<evidence type="ECO:0000313" key="4">
    <source>
        <dbReference type="EMBL" id="KFB74336.1"/>
    </source>
</evidence>
<dbReference type="InterPro" id="IPR003749">
    <property type="entry name" value="ThiS/MoaD-like"/>
</dbReference>
<dbReference type="UniPathway" id="UPA00344"/>
<dbReference type="AlphaFoldDB" id="A0A080LZR4"/>
<evidence type="ECO:0000313" key="5">
    <source>
        <dbReference type="Proteomes" id="UP000020077"/>
    </source>
</evidence>
<dbReference type="NCBIfam" id="TIGR01682">
    <property type="entry name" value="moaD"/>
    <property type="match status" value="1"/>
</dbReference>
<reference evidence="4 5" key="1">
    <citation type="submission" date="2014-02" db="EMBL/GenBank/DDBJ databases">
        <title>Expanding our view of genomic diversity in Candidatus Accumulibacter clades.</title>
        <authorList>
            <person name="Skennerton C.T."/>
            <person name="Barr J.J."/>
            <person name="Slater F.R."/>
            <person name="Bond P.L."/>
            <person name="Tyson G.W."/>
        </authorList>
    </citation>
    <scope>NUCLEOTIDE SEQUENCE [LARGE SCALE GENOMIC DNA]</scope>
    <source>
        <strain evidence="5">BA-91</strain>
    </source>
</reference>
<protein>
    <recommendedName>
        <fullName evidence="3">Molybdopterin synthase sulfur carrier subunit</fullName>
    </recommendedName>
</protein>
<dbReference type="InterPro" id="IPR044672">
    <property type="entry name" value="MOCS2A"/>
</dbReference>
<evidence type="ECO:0000256" key="2">
    <source>
        <dbReference type="ARBA" id="ARBA00024200"/>
    </source>
</evidence>
<comment type="caution">
    <text evidence="4">The sequence shown here is derived from an EMBL/GenBank/DDBJ whole genome shotgun (WGS) entry which is preliminary data.</text>
</comment>
<organism evidence="4 5">
    <name type="scientific">Candidatus Accumulibacter phosphatis</name>
    <dbReference type="NCBI Taxonomy" id="327160"/>
    <lineage>
        <taxon>Bacteria</taxon>
        <taxon>Pseudomonadati</taxon>
        <taxon>Pseudomonadota</taxon>
        <taxon>Betaproteobacteria</taxon>
        <taxon>Candidatus Accumulibacter</taxon>
    </lineage>
</organism>
<proteinExistence type="inferred from homology"/>
<dbReference type="InterPro" id="IPR016155">
    <property type="entry name" value="Mopterin_synth/thiamin_S_b"/>
</dbReference>
<evidence type="ECO:0000256" key="3">
    <source>
        <dbReference type="ARBA" id="ARBA00024247"/>
    </source>
</evidence>
<dbReference type="InterPro" id="IPR012675">
    <property type="entry name" value="Beta-grasp_dom_sf"/>
</dbReference>
<accession>A0A080LZR4</accession>
<keyword evidence="1" id="KW-0547">Nucleotide-binding</keyword>
<dbReference type="Pfam" id="PF02597">
    <property type="entry name" value="ThiS"/>
    <property type="match status" value="1"/>
</dbReference>
<name>A0A080LZR4_9PROT</name>